<evidence type="ECO:0000313" key="4">
    <source>
        <dbReference type="Proteomes" id="UP000054097"/>
    </source>
</evidence>
<dbReference type="PROSITE" id="PS51462">
    <property type="entry name" value="NUDIX"/>
    <property type="match status" value="1"/>
</dbReference>
<dbReference type="SUPFAM" id="SSF55811">
    <property type="entry name" value="Nudix"/>
    <property type="match status" value="1"/>
</dbReference>
<proteinExistence type="predicted"/>
<dbReference type="FunFam" id="3.90.79.10:FF:000019">
    <property type="entry name" value="Thiamin pyrophosphokinase, putative"/>
    <property type="match status" value="1"/>
</dbReference>
<dbReference type="Pfam" id="PF15916">
    <property type="entry name" value="DUF4743"/>
    <property type="match status" value="1"/>
</dbReference>
<protein>
    <recommendedName>
        <fullName evidence="1">Nudix hydrolase domain-containing protein</fullName>
    </recommendedName>
</protein>
<feature type="domain" description="Nudix hydrolase" evidence="1">
    <location>
        <begin position="159"/>
        <end position="310"/>
    </location>
</feature>
<dbReference type="PANTHER" id="PTHR13622">
    <property type="entry name" value="THIAMIN PYROPHOSPHOKINASE"/>
    <property type="match status" value="1"/>
</dbReference>
<dbReference type="CDD" id="cd03676">
    <property type="entry name" value="NUDIX_Tnr3_like"/>
    <property type="match status" value="1"/>
</dbReference>
<dbReference type="InterPro" id="IPR031804">
    <property type="entry name" value="DUF4743"/>
</dbReference>
<dbReference type="PANTHER" id="PTHR13622:SF8">
    <property type="entry name" value="THIAMIN PYROPHOSPHOKINASE 1"/>
    <property type="match status" value="1"/>
</dbReference>
<evidence type="ECO:0000313" key="2">
    <source>
        <dbReference type="EMBL" id="KIM20166.1"/>
    </source>
</evidence>
<dbReference type="Proteomes" id="UP000054097">
    <property type="component" value="Unassembled WGS sequence"/>
</dbReference>
<dbReference type="AlphaFoldDB" id="A0A0C3AEG8"/>
<accession>A0A0C3AEG8</accession>
<organism evidence="3 4">
    <name type="scientific">Serendipita vermifera MAFF 305830</name>
    <dbReference type="NCBI Taxonomy" id="933852"/>
    <lineage>
        <taxon>Eukaryota</taxon>
        <taxon>Fungi</taxon>
        <taxon>Dikarya</taxon>
        <taxon>Basidiomycota</taxon>
        <taxon>Agaricomycotina</taxon>
        <taxon>Agaricomycetes</taxon>
        <taxon>Sebacinales</taxon>
        <taxon>Serendipitaceae</taxon>
        <taxon>Serendipita</taxon>
    </lineage>
</organism>
<dbReference type="EMBL" id="KN824343">
    <property type="protein sequence ID" value="KIM23045.1"/>
    <property type="molecule type" value="Genomic_DNA"/>
</dbReference>
<dbReference type="EMBL" id="KN824466">
    <property type="protein sequence ID" value="KIM20166.1"/>
    <property type="molecule type" value="Genomic_DNA"/>
</dbReference>
<dbReference type="OrthoDB" id="10261522at2759"/>
<gene>
    <name evidence="3" type="ORF">M408DRAFT_332525</name>
    <name evidence="2" type="ORF">M408DRAFT_334107</name>
</gene>
<dbReference type="InterPro" id="IPR000086">
    <property type="entry name" value="NUDIX_hydrolase_dom"/>
</dbReference>
<reference evidence="4" key="2">
    <citation type="submission" date="2015-01" db="EMBL/GenBank/DDBJ databases">
        <title>Evolutionary Origins and Diversification of the Mycorrhizal Mutualists.</title>
        <authorList>
            <consortium name="DOE Joint Genome Institute"/>
            <consortium name="Mycorrhizal Genomics Consortium"/>
            <person name="Kohler A."/>
            <person name="Kuo A."/>
            <person name="Nagy L.G."/>
            <person name="Floudas D."/>
            <person name="Copeland A."/>
            <person name="Barry K.W."/>
            <person name="Cichocki N."/>
            <person name="Veneault-Fourrey C."/>
            <person name="LaButti K."/>
            <person name="Lindquist E.A."/>
            <person name="Lipzen A."/>
            <person name="Lundell T."/>
            <person name="Morin E."/>
            <person name="Murat C."/>
            <person name="Riley R."/>
            <person name="Ohm R."/>
            <person name="Sun H."/>
            <person name="Tunlid A."/>
            <person name="Henrissat B."/>
            <person name="Grigoriev I.V."/>
            <person name="Hibbett D.S."/>
            <person name="Martin F."/>
        </authorList>
    </citation>
    <scope>NUCLEOTIDE SEQUENCE [LARGE SCALE GENOMIC DNA]</scope>
    <source>
        <strain evidence="2 4">MAFF 305830</strain>
    </source>
</reference>
<dbReference type="HOGENOM" id="CLU_048013_0_1_1"/>
<dbReference type="InterPro" id="IPR015797">
    <property type="entry name" value="NUDIX_hydrolase-like_dom_sf"/>
</dbReference>
<reference evidence="3 4" key="1">
    <citation type="submission" date="2014-04" db="EMBL/GenBank/DDBJ databases">
        <authorList>
            <consortium name="DOE Joint Genome Institute"/>
            <person name="Kuo A."/>
            <person name="Zuccaro A."/>
            <person name="Kohler A."/>
            <person name="Nagy L.G."/>
            <person name="Floudas D."/>
            <person name="Copeland A."/>
            <person name="Barry K.W."/>
            <person name="Cichocki N."/>
            <person name="Veneault-Fourrey C."/>
            <person name="LaButti K."/>
            <person name="Lindquist E.A."/>
            <person name="Lipzen A."/>
            <person name="Lundell T."/>
            <person name="Morin E."/>
            <person name="Murat C."/>
            <person name="Sun H."/>
            <person name="Tunlid A."/>
            <person name="Henrissat B."/>
            <person name="Grigoriev I.V."/>
            <person name="Hibbett D.S."/>
            <person name="Martin F."/>
            <person name="Nordberg H.P."/>
            <person name="Cantor M.N."/>
            <person name="Hua S.X."/>
        </authorList>
    </citation>
    <scope>NUCLEOTIDE SEQUENCE [LARGE SCALE GENOMIC DNA]</scope>
    <source>
        <strain evidence="3 4">MAFF 305830</strain>
    </source>
</reference>
<name>A0A0C3AEG8_SERVB</name>
<keyword evidence="4" id="KW-1185">Reference proteome</keyword>
<sequence>MSTLLPIILSCDNFRISNSPEVLTPLYIHVPAKNGDAIIGLLRPSILVELERYNSELESQGIAPIWQIVGRSSSSVAEAAAELDGKSKVAVGFARSLDTPALRSSAMESMVQKWRSRGAPFVDLIAGKMWRDELYPIYYHPFVPDMEKLAFSMERAATPLFGVVTYGVHLTVYTSDYRIWVPRRAITKQTFGGMLDNTVAGGIPLGYNAYDSMVKECMEEASLKEEVVVPNMKAAGAVSYFYQTKKGWIQPEVEYVYDMLVPPGKEADPEYIPKPFDGEAESFELLSLDVVREKMLAGEFKPNCALVLLDFMIRHGKVTASNEPNLLEILNRLHGTFGYTG</sequence>
<reference evidence="3" key="3">
    <citation type="submission" date="2015-02" db="EMBL/GenBank/DDBJ databases">
        <title>Evolutionary Origins and Diversification of the Mycorrhizal Mutualists.</title>
        <authorList>
            <consortium name="DOE Joint Genome Institute"/>
            <consortium name="Mycorrhizal Genomics Consortium"/>
            <person name="Kohler A."/>
            <person name="Kuo A."/>
            <person name="Nagy L.G."/>
            <person name="Floudas D."/>
            <person name="Copeland A."/>
            <person name="Barry K.W."/>
            <person name="Cichocki N."/>
            <person name="Veneault-Fourrey C."/>
            <person name="LaButti K."/>
            <person name="Lindquist E.A."/>
            <person name="Lipzen A."/>
            <person name="Lundell T."/>
            <person name="Morin E."/>
            <person name="Murat C."/>
            <person name="Riley R."/>
            <person name="Ohm R."/>
            <person name="Sun H."/>
            <person name="Tunlid A."/>
            <person name="Henrissat B."/>
            <person name="Grigoriev I.V."/>
            <person name="Hibbett D.S."/>
            <person name="Martin F."/>
        </authorList>
    </citation>
    <scope>NUCLEOTIDE SEQUENCE</scope>
    <source>
        <strain evidence="3">MAFF 305830</strain>
    </source>
</reference>
<dbReference type="GO" id="GO:0044715">
    <property type="term" value="F:8-oxo-dGDP phosphatase activity"/>
    <property type="evidence" value="ECO:0007669"/>
    <property type="project" value="UniProtKB-ARBA"/>
</dbReference>
<dbReference type="Gene3D" id="3.90.79.10">
    <property type="entry name" value="Nucleoside Triphosphate Pyrophosphohydrolase"/>
    <property type="match status" value="1"/>
</dbReference>
<evidence type="ECO:0000259" key="1">
    <source>
        <dbReference type="PROSITE" id="PS51462"/>
    </source>
</evidence>
<evidence type="ECO:0000313" key="3">
    <source>
        <dbReference type="EMBL" id="KIM23045.1"/>
    </source>
</evidence>
<dbReference type="STRING" id="933852.A0A0C3AEG8"/>